<protein>
    <submittedName>
        <fullName evidence="2">Uncharacterized protein</fullName>
    </submittedName>
</protein>
<keyword evidence="1" id="KW-0812">Transmembrane</keyword>
<keyword evidence="1" id="KW-0472">Membrane</keyword>
<accession>A0ABP5CIV2</accession>
<keyword evidence="1" id="KW-1133">Transmembrane helix</keyword>
<keyword evidence="3" id="KW-1185">Reference proteome</keyword>
<evidence type="ECO:0000313" key="2">
    <source>
        <dbReference type="EMBL" id="GAA1963713.1"/>
    </source>
</evidence>
<dbReference type="Proteomes" id="UP001501116">
    <property type="component" value="Unassembled WGS sequence"/>
</dbReference>
<sequence length="54" mass="5545">MIEALPHAELPVTPLGIAMNSTTAPALTSAQRAWVTFLATTITLLSVIVLGIAG</sequence>
<evidence type="ECO:0000313" key="3">
    <source>
        <dbReference type="Proteomes" id="UP001501116"/>
    </source>
</evidence>
<feature type="transmembrane region" description="Helical" evidence="1">
    <location>
        <begin position="33"/>
        <end position="53"/>
    </location>
</feature>
<evidence type="ECO:0000256" key="1">
    <source>
        <dbReference type="SAM" id="Phobius"/>
    </source>
</evidence>
<name>A0ABP5CIV2_9PSEU</name>
<dbReference type="EMBL" id="BAAANN010000014">
    <property type="protein sequence ID" value="GAA1963713.1"/>
    <property type="molecule type" value="Genomic_DNA"/>
</dbReference>
<reference evidence="3" key="1">
    <citation type="journal article" date="2019" name="Int. J. Syst. Evol. Microbiol.">
        <title>The Global Catalogue of Microorganisms (GCM) 10K type strain sequencing project: providing services to taxonomists for standard genome sequencing and annotation.</title>
        <authorList>
            <consortium name="The Broad Institute Genomics Platform"/>
            <consortium name="The Broad Institute Genome Sequencing Center for Infectious Disease"/>
            <person name="Wu L."/>
            <person name="Ma J."/>
        </authorList>
    </citation>
    <scope>NUCLEOTIDE SEQUENCE [LARGE SCALE GENOMIC DNA]</scope>
    <source>
        <strain evidence="3">JCM 14545</strain>
    </source>
</reference>
<comment type="caution">
    <text evidence="2">The sequence shown here is derived from an EMBL/GenBank/DDBJ whole genome shotgun (WGS) entry which is preliminary data.</text>
</comment>
<organism evidence="2 3">
    <name type="scientific">Amycolatopsis minnesotensis</name>
    <dbReference type="NCBI Taxonomy" id="337894"/>
    <lineage>
        <taxon>Bacteria</taxon>
        <taxon>Bacillati</taxon>
        <taxon>Actinomycetota</taxon>
        <taxon>Actinomycetes</taxon>
        <taxon>Pseudonocardiales</taxon>
        <taxon>Pseudonocardiaceae</taxon>
        <taxon>Amycolatopsis</taxon>
    </lineage>
</organism>
<gene>
    <name evidence="2" type="ORF">GCM10009754_39110</name>
</gene>
<proteinExistence type="predicted"/>